<name>A0ABV9FGN2_9BACL</name>
<protein>
    <submittedName>
        <fullName evidence="3">Type II toxin-antitoxin system PemK/MazF family toxin</fullName>
    </submittedName>
</protein>
<dbReference type="InterPro" id="IPR011067">
    <property type="entry name" value="Plasmid_toxin/cell-grow_inhib"/>
</dbReference>
<dbReference type="Gene3D" id="2.30.30.110">
    <property type="match status" value="1"/>
</dbReference>
<dbReference type="InterPro" id="IPR003477">
    <property type="entry name" value="PemK-like"/>
</dbReference>
<evidence type="ECO:0000256" key="2">
    <source>
        <dbReference type="ARBA" id="ARBA00022649"/>
    </source>
</evidence>
<evidence type="ECO:0000313" key="4">
    <source>
        <dbReference type="Proteomes" id="UP001596028"/>
    </source>
</evidence>
<dbReference type="Proteomes" id="UP001596028">
    <property type="component" value="Unassembled WGS sequence"/>
</dbReference>
<dbReference type="RefSeq" id="WP_378099142.1">
    <property type="nucleotide sequence ID" value="NZ_JBHSEP010000015.1"/>
</dbReference>
<reference evidence="4" key="1">
    <citation type="journal article" date="2019" name="Int. J. Syst. Evol. Microbiol.">
        <title>The Global Catalogue of Microorganisms (GCM) 10K type strain sequencing project: providing services to taxonomists for standard genome sequencing and annotation.</title>
        <authorList>
            <consortium name="The Broad Institute Genomics Platform"/>
            <consortium name="The Broad Institute Genome Sequencing Center for Infectious Disease"/>
            <person name="Wu L."/>
            <person name="Ma J."/>
        </authorList>
    </citation>
    <scope>NUCLEOTIDE SEQUENCE [LARGE SCALE GENOMIC DNA]</scope>
    <source>
        <strain evidence="4">CCUG 49571</strain>
    </source>
</reference>
<comment type="similarity">
    <text evidence="1">Belongs to the PemK/MazF family.</text>
</comment>
<dbReference type="SUPFAM" id="SSF50118">
    <property type="entry name" value="Cell growth inhibitor/plasmid maintenance toxic component"/>
    <property type="match status" value="1"/>
</dbReference>
<proteinExistence type="inferred from homology"/>
<evidence type="ECO:0000256" key="1">
    <source>
        <dbReference type="ARBA" id="ARBA00007521"/>
    </source>
</evidence>
<evidence type="ECO:0000313" key="3">
    <source>
        <dbReference type="EMBL" id="MFC4600233.1"/>
    </source>
</evidence>
<dbReference type="Pfam" id="PF02452">
    <property type="entry name" value="PemK_toxin"/>
    <property type="match status" value="1"/>
</dbReference>
<sequence length="85" mass="9675">MSNNDYNQRYQDVIVAAITSNVTDREYQIIITNDVMAEGKLKVDSAIRADKIYTLSQSIVIRKFGKVQPEVLLNVEKQIDGWLSV</sequence>
<keyword evidence="2" id="KW-1277">Toxin-antitoxin system</keyword>
<comment type="caution">
    <text evidence="3">The sequence shown here is derived from an EMBL/GenBank/DDBJ whole genome shotgun (WGS) entry which is preliminary data.</text>
</comment>
<accession>A0ABV9FGN2</accession>
<organism evidence="3 4">
    <name type="scientific">Cohnella hongkongensis</name>
    <dbReference type="NCBI Taxonomy" id="178337"/>
    <lineage>
        <taxon>Bacteria</taxon>
        <taxon>Bacillati</taxon>
        <taxon>Bacillota</taxon>
        <taxon>Bacilli</taxon>
        <taxon>Bacillales</taxon>
        <taxon>Paenibacillaceae</taxon>
        <taxon>Cohnella</taxon>
    </lineage>
</organism>
<keyword evidence="4" id="KW-1185">Reference proteome</keyword>
<gene>
    <name evidence="3" type="ORF">ACFO3S_18455</name>
</gene>
<dbReference type="EMBL" id="JBHSEP010000015">
    <property type="protein sequence ID" value="MFC4600233.1"/>
    <property type="molecule type" value="Genomic_DNA"/>
</dbReference>